<reference evidence="1 2" key="1">
    <citation type="submission" date="2023-01" db="EMBL/GenBank/DDBJ databases">
        <authorList>
            <person name="Whitehead M."/>
        </authorList>
    </citation>
    <scope>NUCLEOTIDE SEQUENCE [LARGE SCALE GENOMIC DNA]</scope>
</reference>
<evidence type="ECO:0000313" key="2">
    <source>
        <dbReference type="Proteomes" id="UP001160148"/>
    </source>
</evidence>
<dbReference type="AlphaFoldDB" id="A0AAV0Y0G8"/>
<dbReference type="EMBL" id="CARXXK010001085">
    <property type="protein sequence ID" value="CAI6373197.1"/>
    <property type="molecule type" value="Genomic_DNA"/>
</dbReference>
<keyword evidence="2" id="KW-1185">Reference proteome</keyword>
<name>A0AAV0Y0G8_9HEMI</name>
<evidence type="ECO:0000313" key="1">
    <source>
        <dbReference type="EMBL" id="CAI6373197.1"/>
    </source>
</evidence>
<gene>
    <name evidence="1" type="ORF">MEUPH1_LOCUS26981</name>
</gene>
<accession>A0AAV0Y0G8</accession>
<sequence>MEVRRRRNHGASDPRGILALGQRGDPDIRVARDPLDHRLQPFGKPLEKRVAAGHQDVLVHVFALVAVAIADRRLDLAVDAVHDGPVDVPDQRGIEQRFGASDAIYMLGIGEAKKINSTSPTHGAQSS</sequence>
<comment type="caution">
    <text evidence="1">The sequence shown here is derived from an EMBL/GenBank/DDBJ whole genome shotgun (WGS) entry which is preliminary data.</text>
</comment>
<dbReference type="Proteomes" id="UP001160148">
    <property type="component" value="Unassembled WGS sequence"/>
</dbReference>
<organism evidence="1 2">
    <name type="scientific">Macrosiphum euphorbiae</name>
    <name type="common">potato aphid</name>
    <dbReference type="NCBI Taxonomy" id="13131"/>
    <lineage>
        <taxon>Eukaryota</taxon>
        <taxon>Metazoa</taxon>
        <taxon>Ecdysozoa</taxon>
        <taxon>Arthropoda</taxon>
        <taxon>Hexapoda</taxon>
        <taxon>Insecta</taxon>
        <taxon>Pterygota</taxon>
        <taxon>Neoptera</taxon>
        <taxon>Paraneoptera</taxon>
        <taxon>Hemiptera</taxon>
        <taxon>Sternorrhyncha</taxon>
        <taxon>Aphidomorpha</taxon>
        <taxon>Aphidoidea</taxon>
        <taxon>Aphididae</taxon>
        <taxon>Macrosiphini</taxon>
        <taxon>Macrosiphum</taxon>
    </lineage>
</organism>
<proteinExistence type="predicted"/>
<protein>
    <submittedName>
        <fullName evidence="1">Uncharacterized protein</fullName>
    </submittedName>
</protein>